<gene>
    <name evidence="1" type="ORF">CHRY9393_01499</name>
</gene>
<proteinExistence type="predicted"/>
<protein>
    <submittedName>
        <fullName evidence="1">Uncharacterized protein</fullName>
    </submittedName>
</protein>
<evidence type="ECO:0000313" key="1">
    <source>
        <dbReference type="EMBL" id="CAA7387191.1"/>
    </source>
</evidence>
<reference evidence="1 2" key="1">
    <citation type="submission" date="2020-01" db="EMBL/GenBank/DDBJ databases">
        <authorList>
            <person name="Rodrigo-Torres L."/>
            <person name="Arahal R. D."/>
            <person name="Lucena T."/>
        </authorList>
    </citation>
    <scope>NUCLEOTIDE SEQUENCE [LARGE SCALE GENOMIC DNA]</scope>
    <source>
        <strain evidence="1 2">CECT 9393</strain>
    </source>
</reference>
<accession>A0A6N4XR85</accession>
<sequence>MTGEIKEKLKTIDFKKFKDNTYGDENEYSYKGLIC</sequence>
<dbReference type="EMBL" id="CACVBY010000027">
    <property type="protein sequence ID" value="CAA7387191.1"/>
    <property type="molecule type" value="Genomic_DNA"/>
</dbReference>
<name>A0A6N4XR85_9FLAO</name>
<organism evidence="1 2">
    <name type="scientific">Chryseobacterium fistulae</name>
    <dbReference type="NCBI Taxonomy" id="2675058"/>
    <lineage>
        <taxon>Bacteria</taxon>
        <taxon>Pseudomonadati</taxon>
        <taxon>Bacteroidota</taxon>
        <taxon>Flavobacteriia</taxon>
        <taxon>Flavobacteriales</taxon>
        <taxon>Weeksellaceae</taxon>
        <taxon>Chryseobacterium group</taxon>
        <taxon>Chryseobacterium</taxon>
    </lineage>
</organism>
<evidence type="ECO:0000313" key="2">
    <source>
        <dbReference type="Proteomes" id="UP000445309"/>
    </source>
</evidence>
<dbReference type="AlphaFoldDB" id="A0A6N4XR85"/>
<dbReference type="Proteomes" id="UP000445309">
    <property type="component" value="Unassembled WGS sequence"/>
</dbReference>
<keyword evidence="2" id="KW-1185">Reference proteome</keyword>